<reference evidence="1" key="2">
    <citation type="journal article" date="2015" name="Fish Shellfish Immunol.">
        <title>Early steps in the European eel (Anguilla anguilla)-Vibrio vulnificus interaction in the gills: Role of the RtxA13 toxin.</title>
        <authorList>
            <person name="Callol A."/>
            <person name="Pajuelo D."/>
            <person name="Ebbesson L."/>
            <person name="Teles M."/>
            <person name="MacKenzie S."/>
            <person name="Amaro C."/>
        </authorList>
    </citation>
    <scope>NUCLEOTIDE SEQUENCE</scope>
</reference>
<name>A0A0E9XD76_ANGAN</name>
<dbReference type="EMBL" id="GBXM01008934">
    <property type="protein sequence ID" value="JAH99643.1"/>
    <property type="molecule type" value="Transcribed_RNA"/>
</dbReference>
<organism evidence="1">
    <name type="scientific">Anguilla anguilla</name>
    <name type="common">European freshwater eel</name>
    <name type="synonym">Muraena anguilla</name>
    <dbReference type="NCBI Taxonomy" id="7936"/>
    <lineage>
        <taxon>Eukaryota</taxon>
        <taxon>Metazoa</taxon>
        <taxon>Chordata</taxon>
        <taxon>Craniata</taxon>
        <taxon>Vertebrata</taxon>
        <taxon>Euteleostomi</taxon>
        <taxon>Actinopterygii</taxon>
        <taxon>Neopterygii</taxon>
        <taxon>Teleostei</taxon>
        <taxon>Anguilliformes</taxon>
        <taxon>Anguillidae</taxon>
        <taxon>Anguilla</taxon>
    </lineage>
</organism>
<proteinExistence type="predicted"/>
<reference evidence="1" key="1">
    <citation type="submission" date="2014-11" db="EMBL/GenBank/DDBJ databases">
        <authorList>
            <person name="Amaro Gonzalez C."/>
        </authorList>
    </citation>
    <scope>NUCLEOTIDE SEQUENCE</scope>
</reference>
<accession>A0A0E9XD76</accession>
<sequence>MTDPSRTSSPVCRTIRNTCDHLTTSPSQYYLCRRGLQAVTSLCQQFSSPVPGNSGYAGFGYSQSLAPLRFCAHVFHNFCH</sequence>
<dbReference type="AlphaFoldDB" id="A0A0E9XD76"/>
<protein>
    <submittedName>
        <fullName evidence="1">Uncharacterized protein</fullName>
    </submittedName>
</protein>
<evidence type="ECO:0000313" key="1">
    <source>
        <dbReference type="EMBL" id="JAH99643.1"/>
    </source>
</evidence>